<dbReference type="RefSeq" id="XP_045950981.1">
    <property type="nucleotide sequence ID" value="XM_046105272.1"/>
</dbReference>
<evidence type="ECO:0000256" key="4">
    <source>
        <dbReference type="ARBA" id="ARBA00022670"/>
    </source>
</evidence>
<feature type="compositionally biased region" description="Low complexity" evidence="11">
    <location>
        <begin position="34"/>
        <end position="50"/>
    </location>
</feature>
<feature type="transmembrane region" description="Helical" evidence="10">
    <location>
        <begin position="350"/>
        <end position="371"/>
    </location>
</feature>
<dbReference type="InterPro" id="IPR022764">
    <property type="entry name" value="Peptidase_S54_rhomboid_dom"/>
</dbReference>
<dbReference type="Proteomes" id="UP000758603">
    <property type="component" value="Unassembled WGS sequence"/>
</dbReference>
<dbReference type="GO" id="GO:0016020">
    <property type="term" value="C:membrane"/>
    <property type="evidence" value="ECO:0007669"/>
    <property type="project" value="UniProtKB-SubCell"/>
</dbReference>
<dbReference type="GO" id="GO:0006508">
    <property type="term" value="P:proteolysis"/>
    <property type="evidence" value="ECO:0007669"/>
    <property type="project" value="UniProtKB-KW"/>
</dbReference>
<sequence>MAANEFYNTRPSQPQYYSNSNSNSYDDDRHQGVASPAPSTYPPSYTTDAPQLPTQTYADRPTGVSPFQTPFDDHVYPANPNPNSHPHSHSPVDAMSSQHSFAQDTRYHSPAPGSVSPVGDDIPLRQHPDNSNKIGPSGFAMDSTDHVYDAADDSGLRRGAQDRSAGKGKDKVRFGELGMLGSGKRRIPIFVYLFSVIQIAVFIGELVKAAQLTGSPIQTQPSFNPMIGPSSYVLINMGSRYVICMHRVQNVTNYDGRGNISWPCPWSTTSDSSSADNQCTLSQLCGFGGVPDPPTANATVSFDDAAFPNQWWRFITAMFMHAGIVHIGFNLLLQLTLGKEIERAIGSIRFFLVYISSGIFGFVMGGNFAAVGISSTGASGALFGIIALTLLDLLYSWKERQNPVRELMFILLEVVISFVLGLLPGLDNFSHIGGFLMGLCLGICVLHSPNFLRQKIGEDHFTGPSYSSVNNAHNGITSVAFPPFLRNPVGFFKGRKALWWAWWLVRAGFLVGIIVIFIVLLNNFYTYQNTCSWCKYLSCLPVNGWCDTSLFSS</sequence>
<evidence type="ECO:0000256" key="5">
    <source>
        <dbReference type="ARBA" id="ARBA00022692"/>
    </source>
</evidence>
<keyword evidence="7 10" id="KW-0720">Serine protease</keyword>
<dbReference type="PANTHER" id="PTHR22936:SF69">
    <property type="entry name" value="RHOMBOID-LIKE PROTEIN"/>
    <property type="match status" value="1"/>
</dbReference>
<evidence type="ECO:0000256" key="3">
    <source>
        <dbReference type="ARBA" id="ARBA00009045"/>
    </source>
</evidence>
<dbReference type="EC" id="3.4.21.105" evidence="10"/>
<evidence type="ECO:0000256" key="10">
    <source>
        <dbReference type="RuleBase" id="RU362115"/>
    </source>
</evidence>
<dbReference type="InterPro" id="IPR035952">
    <property type="entry name" value="Rhomboid-like_sf"/>
</dbReference>
<feature type="transmembrane region" description="Helical" evidence="10">
    <location>
        <begin position="189"/>
        <end position="207"/>
    </location>
</feature>
<protein>
    <recommendedName>
        <fullName evidence="10">Rhomboid-type serine protease</fullName>
        <ecNumber evidence="10">3.4.21.105</ecNumber>
    </recommendedName>
</protein>
<gene>
    <name evidence="13" type="ORF">BKA67DRAFT_596212</name>
</gene>
<dbReference type="AlphaFoldDB" id="A0A9P8UBG0"/>
<reference evidence="13" key="1">
    <citation type="journal article" date="2021" name="Nat. Commun.">
        <title>Genetic determinants of endophytism in the Arabidopsis root mycobiome.</title>
        <authorList>
            <person name="Mesny F."/>
            <person name="Miyauchi S."/>
            <person name="Thiergart T."/>
            <person name="Pickel B."/>
            <person name="Atanasova L."/>
            <person name="Karlsson M."/>
            <person name="Huettel B."/>
            <person name="Barry K.W."/>
            <person name="Haridas S."/>
            <person name="Chen C."/>
            <person name="Bauer D."/>
            <person name="Andreopoulos W."/>
            <person name="Pangilinan J."/>
            <person name="LaButti K."/>
            <person name="Riley R."/>
            <person name="Lipzen A."/>
            <person name="Clum A."/>
            <person name="Drula E."/>
            <person name="Henrissat B."/>
            <person name="Kohler A."/>
            <person name="Grigoriev I.V."/>
            <person name="Martin F.M."/>
            <person name="Hacquard S."/>
        </authorList>
    </citation>
    <scope>NUCLEOTIDE SEQUENCE</scope>
    <source>
        <strain evidence="13">MPI-SDFR-AT-0073</strain>
    </source>
</reference>
<comment type="catalytic activity">
    <reaction evidence="1 10">
        <text>Cleaves type-1 transmembrane domains using a catalytic dyad composed of serine and histidine that are contributed by different transmembrane domains.</text>
        <dbReference type="EC" id="3.4.21.105"/>
    </reaction>
</comment>
<evidence type="ECO:0000256" key="11">
    <source>
        <dbReference type="SAM" id="MobiDB-lite"/>
    </source>
</evidence>
<organism evidence="13 14">
    <name type="scientific">Truncatella angustata</name>
    <dbReference type="NCBI Taxonomy" id="152316"/>
    <lineage>
        <taxon>Eukaryota</taxon>
        <taxon>Fungi</taxon>
        <taxon>Dikarya</taxon>
        <taxon>Ascomycota</taxon>
        <taxon>Pezizomycotina</taxon>
        <taxon>Sordariomycetes</taxon>
        <taxon>Xylariomycetidae</taxon>
        <taxon>Amphisphaeriales</taxon>
        <taxon>Sporocadaceae</taxon>
        <taxon>Truncatella</taxon>
    </lineage>
</organism>
<dbReference type="SUPFAM" id="SSF144091">
    <property type="entry name" value="Rhomboid-like"/>
    <property type="match status" value="1"/>
</dbReference>
<dbReference type="EMBL" id="JAGPXC010000014">
    <property type="protein sequence ID" value="KAH6639907.1"/>
    <property type="molecule type" value="Genomic_DNA"/>
</dbReference>
<proteinExistence type="inferred from homology"/>
<comment type="subcellular location">
    <subcellularLocation>
        <location evidence="2 10">Membrane</location>
        <topology evidence="2 10">Multi-pass membrane protein</topology>
    </subcellularLocation>
</comment>
<dbReference type="GeneID" id="70134163"/>
<feature type="region of interest" description="Disordered" evidence="11">
    <location>
        <begin position="1"/>
        <end position="144"/>
    </location>
</feature>
<keyword evidence="5 10" id="KW-0812">Transmembrane</keyword>
<evidence type="ECO:0000256" key="7">
    <source>
        <dbReference type="ARBA" id="ARBA00022825"/>
    </source>
</evidence>
<feature type="transmembrane region" description="Helical" evidence="10">
    <location>
        <begin position="377"/>
        <end position="395"/>
    </location>
</feature>
<dbReference type="OrthoDB" id="2146116at2759"/>
<keyword evidence="14" id="KW-1185">Reference proteome</keyword>
<dbReference type="GO" id="GO:0004252">
    <property type="term" value="F:serine-type endopeptidase activity"/>
    <property type="evidence" value="ECO:0007669"/>
    <property type="project" value="InterPro"/>
</dbReference>
<accession>A0A9P8UBG0</accession>
<dbReference type="InterPro" id="IPR002610">
    <property type="entry name" value="Peptidase_S54_rhomboid-like"/>
</dbReference>
<evidence type="ECO:0000256" key="6">
    <source>
        <dbReference type="ARBA" id="ARBA00022801"/>
    </source>
</evidence>
<evidence type="ECO:0000256" key="2">
    <source>
        <dbReference type="ARBA" id="ARBA00004141"/>
    </source>
</evidence>
<comment type="caution">
    <text evidence="10">Lacks conserved residue(s) required for the propagation of feature annotation.</text>
</comment>
<feature type="compositionally biased region" description="Polar residues" evidence="11">
    <location>
        <begin position="1"/>
        <end position="15"/>
    </location>
</feature>
<comment type="similarity">
    <text evidence="3 10">Belongs to the peptidase S54 family.</text>
</comment>
<comment type="function">
    <text evidence="10">Serine protease involved in intramembrane proteolysis.</text>
</comment>
<keyword evidence="4 10" id="KW-0645">Protease</keyword>
<feature type="transmembrane region" description="Helical" evidence="10">
    <location>
        <begin position="407"/>
        <end position="426"/>
    </location>
</feature>
<name>A0A9P8UBG0_9PEZI</name>
<evidence type="ECO:0000313" key="14">
    <source>
        <dbReference type="Proteomes" id="UP000758603"/>
    </source>
</evidence>
<dbReference type="Gene3D" id="1.20.1540.10">
    <property type="entry name" value="Rhomboid-like"/>
    <property type="match status" value="1"/>
</dbReference>
<keyword evidence="8 10" id="KW-1133">Transmembrane helix</keyword>
<keyword evidence="6 10" id="KW-0378">Hydrolase</keyword>
<evidence type="ECO:0000256" key="9">
    <source>
        <dbReference type="ARBA" id="ARBA00023136"/>
    </source>
</evidence>
<dbReference type="Pfam" id="PF01694">
    <property type="entry name" value="Rhomboid"/>
    <property type="match status" value="1"/>
</dbReference>
<evidence type="ECO:0000313" key="13">
    <source>
        <dbReference type="EMBL" id="KAH6639907.1"/>
    </source>
</evidence>
<feature type="transmembrane region" description="Helical" evidence="10">
    <location>
        <begin position="503"/>
        <end position="525"/>
    </location>
</feature>
<dbReference type="PANTHER" id="PTHR22936">
    <property type="entry name" value="RHOMBOID-RELATED"/>
    <property type="match status" value="1"/>
</dbReference>
<evidence type="ECO:0000259" key="12">
    <source>
        <dbReference type="Pfam" id="PF01694"/>
    </source>
</evidence>
<comment type="caution">
    <text evidence="13">The sequence shown here is derived from an EMBL/GenBank/DDBJ whole genome shotgun (WGS) entry which is preliminary data.</text>
</comment>
<keyword evidence="9 10" id="KW-0472">Membrane</keyword>
<feature type="transmembrane region" description="Helical" evidence="10">
    <location>
        <begin position="311"/>
        <end position="338"/>
    </location>
</feature>
<feature type="compositionally biased region" description="Low complexity" evidence="11">
    <location>
        <begin position="81"/>
        <end position="91"/>
    </location>
</feature>
<feature type="domain" description="Peptidase S54 rhomboid" evidence="12">
    <location>
        <begin position="309"/>
        <end position="446"/>
    </location>
</feature>
<evidence type="ECO:0000256" key="8">
    <source>
        <dbReference type="ARBA" id="ARBA00022989"/>
    </source>
</evidence>
<evidence type="ECO:0000256" key="1">
    <source>
        <dbReference type="ARBA" id="ARBA00000156"/>
    </source>
</evidence>